<evidence type="ECO:0000259" key="2">
    <source>
        <dbReference type="Pfam" id="PF23584"/>
    </source>
</evidence>
<dbReference type="EMBL" id="CP034210">
    <property type="protein sequence ID" value="QBZ65638.1"/>
    <property type="molecule type" value="Genomic_DNA"/>
</dbReference>
<dbReference type="InterPro" id="IPR055560">
    <property type="entry name" value="DUF7136"/>
</dbReference>
<sequence>MWWSIPTAFIFLATATSAERRLPTDVQVDLLFPRNETYAPAPWFPIVFAIRNLDAAWPLDVDLQVDVFSVGSRRNQTQHVSWQDIGLYSVPTPERHYFHMPAINMTEGATDRYNIVWRLRIWNRCFGGDDDDDDTNTTEARSWTNDPAPFRMQNLSFSTAPGAMLPDVEKSIASCPEPSERSSAAVRILKVRESSADRGRPCPVMEDILPEKCVYKPLAKQLAGSVKTILDQKLCAADARQTTSAPCQRLSVGASPVVTSWSWMGWALVALASAAWV</sequence>
<feature type="domain" description="DUF7136" evidence="2">
    <location>
        <begin position="23"/>
        <end position="242"/>
    </location>
</feature>
<feature type="chain" id="PRO_5020931993" description="DUF7136 domain-containing protein" evidence="1">
    <location>
        <begin position="19"/>
        <end position="277"/>
    </location>
</feature>
<evidence type="ECO:0000313" key="3">
    <source>
        <dbReference type="EMBL" id="QBZ65638.1"/>
    </source>
</evidence>
<feature type="signal peptide" evidence="1">
    <location>
        <begin position="1"/>
        <end position="18"/>
    </location>
</feature>
<evidence type="ECO:0000313" key="4">
    <source>
        <dbReference type="Proteomes" id="UP000294847"/>
    </source>
</evidence>
<name>A0A4V1C848_PYROR</name>
<accession>A0A4V1C848</accession>
<gene>
    <name evidence="3" type="ORF">PoMZ_12601</name>
</gene>
<organism evidence="3 4">
    <name type="scientific">Pyricularia oryzae</name>
    <name type="common">Rice blast fungus</name>
    <name type="synonym">Magnaporthe oryzae</name>
    <dbReference type="NCBI Taxonomy" id="318829"/>
    <lineage>
        <taxon>Eukaryota</taxon>
        <taxon>Fungi</taxon>
        <taxon>Dikarya</taxon>
        <taxon>Ascomycota</taxon>
        <taxon>Pezizomycotina</taxon>
        <taxon>Sordariomycetes</taxon>
        <taxon>Sordariomycetidae</taxon>
        <taxon>Magnaporthales</taxon>
        <taxon>Pyriculariaceae</taxon>
        <taxon>Pyricularia</taxon>
    </lineage>
</organism>
<evidence type="ECO:0000256" key="1">
    <source>
        <dbReference type="SAM" id="SignalP"/>
    </source>
</evidence>
<protein>
    <recommendedName>
        <fullName evidence="2">DUF7136 domain-containing protein</fullName>
    </recommendedName>
</protein>
<proteinExistence type="predicted"/>
<dbReference type="AlphaFoldDB" id="A0A4V1C848"/>
<keyword evidence="1" id="KW-0732">Signal</keyword>
<reference evidence="3 4" key="1">
    <citation type="journal article" date="2019" name="Mol. Biol. Evol.">
        <title>Blast fungal genomes show frequent chromosomal changes, gene gains and losses, and effector gene turnover.</title>
        <authorList>
            <person name="Gomez Luciano L.B."/>
            <person name="Jason Tsai I."/>
            <person name="Chuma I."/>
            <person name="Tosa Y."/>
            <person name="Chen Y.H."/>
            <person name="Li J.Y."/>
            <person name="Li M.Y."/>
            <person name="Jade Lu M.Y."/>
            <person name="Nakayashiki H."/>
            <person name="Li W.H."/>
        </authorList>
    </citation>
    <scope>NUCLEOTIDE SEQUENCE [LARGE SCALE GENOMIC DNA]</scope>
    <source>
        <strain evidence="3">MZ5-1-6</strain>
    </source>
</reference>
<dbReference type="Pfam" id="PF23584">
    <property type="entry name" value="DUF7136"/>
    <property type="match status" value="1"/>
</dbReference>
<dbReference type="Proteomes" id="UP000294847">
    <property type="component" value="Chromosome 7"/>
</dbReference>